<organism evidence="1 2">
    <name type="scientific">Azonexus fungiphilus</name>
    <dbReference type="NCBI Taxonomy" id="146940"/>
    <lineage>
        <taxon>Bacteria</taxon>
        <taxon>Pseudomonadati</taxon>
        <taxon>Pseudomonadota</taxon>
        <taxon>Betaproteobacteria</taxon>
        <taxon>Rhodocyclales</taxon>
        <taxon>Azonexaceae</taxon>
        <taxon>Azonexus</taxon>
    </lineage>
</organism>
<evidence type="ECO:0000313" key="2">
    <source>
        <dbReference type="Proteomes" id="UP000270626"/>
    </source>
</evidence>
<dbReference type="EMBL" id="RBXP01000014">
    <property type="protein sequence ID" value="RKT58672.1"/>
    <property type="molecule type" value="Genomic_DNA"/>
</dbReference>
<comment type="caution">
    <text evidence="1">The sequence shown here is derived from an EMBL/GenBank/DDBJ whole genome shotgun (WGS) entry which is preliminary data.</text>
</comment>
<gene>
    <name evidence="1" type="ORF">DFR40_1694</name>
</gene>
<proteinExistence type="predicted"/>
<dbReference type="AlphaFoldDB" id="A0A495WAI5"/>
<sequence length="33" mass="3743">MEFVFAATLLSILLWVAARSHAGRRRHTATFRG</sequence>
<dbReference type="Proteomes" id="UP000270626">
    <property type="component" value="Unassembled WGS sequence"/>
</dbReference>
<name>A0A495WAI5_9RHOO</name>
<accession>A0A495WAI5</accession>
<evidence type="ECO:0000313" key="1">
    <source>
        <dbReference type="EMBL" id="RKT58672.1"/>
    </source>
</evidence>
<protein>
    <submittedName>
        <fullName evidence="1">Uncharacterized protein</fullName>
    </submittedName>
</protein>
<keyword evidence="2" id="KW-1185">Reference proteome</keyword>
<reference evidence="1 2" key="1">
    <citation type="submission" date="2018-10" db="EMBL/GenBank/DDBJ databases">
        <title>Genomic Encyclopedia of Type Strains, Phase IV (KMG-IV): sequencing the most valuable type-strain genomes for metagenomic binning, comparative biology and taxonomic classification.</title>
        <authorList>
            <person name="Goeker M."/>
        </authorList>
    </citation>
    <scope>NUCLEOTIDE SEQUENCE [LARGE SCALE GENOMIC DNA]</scope>
    <source>
        <strain evidence="1 2">DSM 23841</strain>
    </source>
</reference>